<organism evidence="4">
    <name type="scientific">Candidatus Caldatribacterium californiense</name>
    <dbReference type="NCBI Taxonomy" id="1454726"/>
    <lineage>
        <taxon>Bacteria</taxon>
        <taxon>Pseudomonadati</taxon>
        <taxon>Atribacterota</taxon>
        <taxon>Atribacteria</taxon>
        <taxon>Atribacterales</taxon>
        <taxon>Candidatus Caldatribacteriaceae</taxon>
        <taxon>Candidatus Caldatribacterium</taxon>
    </lineage>
</organism>
<name>A0A7V3YF72_9BACT</name>
<dbReference type="Gene3D" id="3.60.21.10">
    <property type="match status" value="1"/>
</dbReference>
<dbReference type="PANTHER" id="PTHR43165">
    <property type="entry name" value="METALLOPHOSPHOESTERASE"/>
    <property type="match status" value="1"/>
</dbReference>
<dbReference type="InterPro" id="IPR029052">
    <property type="entry name" value="Metallo-depent_PP-like"/>
</dbReference>
<dbReference type="InterPro" id="IPR000979">
    <property type="entry name" value="Phosphodiesterase_MJ0936/Vps29"/>
</dbReference>
<keyword evidence="2" id="KW-0479">Metal-binding</keyword>
<dbReference type="GO" id="GO:0016787">
    <property type="term" value="F:hydrolase activity"/>
    <property type="evidence" value="ECO:0007669"/>
    <property type="project" value="UniProtKB-UniRule"/>
</dbReference>
<dbReference type="PANTHER" id="PTHR43165:SF1">
    <property type="entry name" value="PHOSPHODIESTERASE MJ0936"/>
    <property type="match status" value="1"/>
</dbReference>
<dbReference type="EMBL" id="DTFV01000027">
    <property type="protein sequence ID" value="HGI29965.1"/>
    <property type="molecule type" value="Genomic_DNA"/>
</dbReference>
<proteinExistence type="inferred from homology"/>
<dbReference type="NCBIfam" id="TIGR00040">
    <property type="entry name" value="yfcE"/>
    <property type="match status" value="1"/>
</dbReference>
<comment type="similarity">
    <text evidence="1 2">Belongs to the metallophosphoesterase superfamily. YfcE family.</text>
</comment>
<evidence type="ECO:0000256" key="1">
    <source>
        <dbReference type="ARBA" id="ARBA00008950"/>
    </source>
</evidence>
<protein>
    <recommendedName>
        <fullName evidence="2">Phosphoesterase</fullName>
        <ecNumber evidence="2">3.1.4.-</ecNumber>
    </recommendedName>
</protein>
<evidence type="ECO:0000313" key="4">
    <source>
        <dbReference type="EMBL" id="HGI29965.1"/>
    </source>
</evidence>
<dbReference type="InterPro" id="IPR053193">
    <property type="entry name" value="MetalloPDE_YfcE-like"/>
</dbReference>
<sequence>MRVGVLSDSHDHLTELRRALKVLQEEGAELVIHAGDYVAPFSVAVLAELTIPWFGVLGNNDGEILGIFQKSEGRIKAPFLELEERGFRIFVSHFYQPAKLAFASGHYDLVVYGHTHEAIIKEEGKTILVNPGEVCGLLSGRPTVALCDLEKRVAKLLDI</sequence>
<dbReference type="InterPro" id="IPR041802">
    <property type="entry name" value="MPP_YfcE"/>
</dbReference>
<reference evidence="4" key="1">
    <citation type="journal article" date="2020" name="mSystems">
        <title>Genome- and Community-Level Interaction Insights into Carbon Utilization and Element Cycling Functions of Hydrothermarchaeota in Hydrothermal Sediment.</title>
        <authorList>
            <person name="Zhou Z."/>
            <person name="Liu Y."/>
            <person name="Xu W."/>
            <person name="Pan J."/>
            <person name="Luo Z.H."/>
            <person name="Li M."/>
        </authorList>
    </citation>
    <scope>NUCLEOTIDE SEQUENCE [LARGE SCALE GENOMIC DNA]</scope>
    <source>
        <strain evidence="4">SpSt-747</strain>
    </source>
</reference>
<evidence type="ECO:0000256" key="2">
    <source>
        <dbReference type="RuleBase" id="RU362039"/>
    </source>
</evidence>
<accession>A0A7V3YF72</accession>
<dbReference type="GO" id="GO:0046872">
    <property type="term" value="F:metal ion binding"/>
    <property type="evidence" value="ECO:0007669"/>
    <property type="project" value="UniProtKB-KW"/>
</dbReference>
<comment type="cofactor">
    <cofactor evidence="2">
        <name>a divalent metal cation</name>
        <dbReference type="ChEBI" id="CHEBI:60240"/>
    </cofactor>
</comment>
<dbReference type="Pfam" id="PF12850">
    <property type="entry name" value="Metallophos_2"/>
    <property type="match status" value="1"/>
</dbReference>
<dbReference type="EC" id="3.1.4.-" evidence="2"/>
<dbReference type="InterPro" id="IPR024654">
    <property type="entry name" value="Calcineurin-like_PHP_lpxH"/>
</dbReference>
<evidence type="ECO:0000259" key="3">
    <source>
        <dbReference type="Pfam" id="PF12850"/>
    </source>
</evidence>
<gene>
    <name evidence="4" type="ORF">ENV30_01440</name>
</gene>
<comment type="caution">
    <text evidence="4">The sequence shown here is derived from an EMBL/GenBank/DDBJ whole genome shotgun (WGS) entry which is preliminary data.</text>
</comment>
<dbReference type="SUPFAM" id="SSF56300">
    <property type="entry name" value="Metallo-dependent phosphatases"/>
    <property type="match status" value="1"/>
</dbReference>
<dbReference type="AlphaFoldDB" id="A0A7V3YF72"/>
<dbReference type="CDD" id="cd00841">
    <property type="entry name" value="MPP_YfcE"/>
    <property type="match status" value="1"/>
</dbReference>
<feature type="domain" description="Calcineurin-like phosphoesterase" evidence="3">
    <location>
        <begin position="1"/>
        <end position="151"/>
    </location>
</feature>